<organism evidence="18">
    <name type="scientific">Thermogemmatispora argillosa</name>
    <dbReference type="NCBI Taxonomy" id="2045280"/>
    <lineage>
        <taxon>Bacteria</taxon>
        <taxon>Bacillati</taxon>
        <taxon>Chloroflexota</taxon>
        <taxon>Ktedonobacteria</taxon>
        <taxon>Thermogemmatisporales</taxon>
        <taxon>Thermogemmatisporaceae</taxon>
        <taxon>Thermogemmatispora</taxon>
    </lineage>
</organism>
<reference evidence="18" key="1">
    <citation type="submission" date="2018-12" db="EMBL/GenBank/DDBJ databases">
        <title>Novel natural products biosynthetic potential of the class Ktedonobacteria.</title>
        <authorList>
            <person name="Zheng Y."/>
            <person name="Saitou A."/>
            <person name="Wang C.M."/>
            <person name="Toyoda A."/>
            <person name="Minakuchi Y."/>
            <person name="Sekiguchi Y."/>
            <person name="Ueda K."/>
            <person name="Takano H."/>
            <person name="Sakai Y."/>
            <person name="Yokota A."/>
            <person name="Yabe S."/>
        </authorList>
    </citation>
    <scope>NUCLEOTIDE SEQUENCE</scope>
    <source>
        <strain evidence="18">A3-2</strain>
    </source>
</reference>
<evidence type="ECO:0000256" key="3">
    <source>
        <dbReference type="ARBA" id="ARBA00022605"/>
    </source>
</evidence>
<keyword evidence="3 15" id="KW-0028">Amino-acid biosynthesis</keyword>
<evidence type="ECO:0000256" key="4">
    <source>
        <dbReference type="ARBA" id="ARBA00022714"/>
    </source>
</evidence>
<evidence type="ECO:0000256" key="15">
    <source>
        <dbReference type="HAMAP-Rule" id="MF_00012"/>
    </source>
</evidence>
<protein>
    <recommendedName>
        <fullName evidence="14 15">Dihydroxy-acid dehydratase</fullName>
        <shortName evidence="15">DAD</shortName>
        <ecNumber evidence="14 15">4.2.1.9</ecNumber>
    </recommendedName>
</protein>
<keyword evidence="10 15" id="KW-0100">Branched-chain amino acid biosynthesis</keyword>
<name>A0A455T1W9_9CHLR</name>
<dbReference type="PANTHER" id="PTHR21000:SF5">
    <property type="entry name" value="DIHYDROXY-ACID DEHYDRATASE, MITOCHONDRIAL"/>
    <property type="match status" value="1"/>
</dbReference>
<dbReference type="GO" id="GO:0009099">
    <property type="term" value="P:L-valine biosynthetic process"/>
    <property type="evidence" value="ECO:0007669"/>
    <property type="project" value="UniProtKB-UniRule"/>
</dbReference>
<gene>
    <name evidence="15 18" type="primary">ilvD</name>
    <name evidence="18" type="ORF">KTA_14900</name>
</gene>
<dbReference type="Gene3D" id="3.50.30.80">
    <property type="entry name" value="IlvD/EDD C-terminal domain-like"/>
    <property type="match status" value="1"/>
</dbReference>
<dbReference type="Pfam" id="PF00920">
    <property type="entry name" value="ILVD_EDD_N"/>
    <property type="match status" value="1"/>
</dbReference>
<keyword evidence="8 15" id="KW-0411">Iron-sulfur</keyword>
<dbReference type="HAMAP" id="MF_00012">
    <property type="entry name" value="IlvD"/>
    <property type="match status" value="1"/>
</dbReference>
<dbReference type="InterPro" id="IPR000581">
    <property type="entry name" value="ILV_EDD_N"/>
</dbReference>
<evidence type="ECO:0000259" key="17">
    <source>
        <dbReference type="Pfam" id="PF24877"/>
    </source>
</evidence>
<evidence type="ECO:0000256" key="7">
    <source>
        <dbReference type="ARBA" id="ARBA00023004"/>
    </source>
</evidence>
<dbReference type="PROSITE" id="PS00886">
    <property type="entry name" value="ILVD_EDD_1"/>
    <property type="match status" value="1"/>
</dbReference>
<keyword evidence="7 15" id="KW-0408">Iron</keyword>
<dbReference type="AlphaFoldDB" id="A0A455T1W9"/>
<dbReference type="PROSITE" id="PS00887">
    <property type="entry name" value="ILVD_EDD_2"/>
    <property type="match status" value="1"/>
</dbReference>
<feature type="binding site" evidence="15">
    <location>
        <position position="52"/>
    </location>
    <ligand>
        <name>[2Fe-2S] cluster</name>
        <dbReference type="ChEBI" id="CHEBI:190135"/>
    </ligand>
</feature>
<accession>A0A455T1W9</accession>
<sequence length="566" mass="59604">MAFDPRHRSRVLIDGRERAAARAMLKAIGFRDEDLQRPLIGVANTWIETMPCNFHLRRLAERVKAGIRAAGGTPMEFNTIAVSDGISMGTEGMKASLVSREVIADSIELVSHGQMFDAVIALAACDKTLPGTAMALIRLNVPGLVLYGGSIAPGKFRGQDVTILDVFEAIGATAAGRMSEADLHELENVACPGPGACGGQYTANTMAMALEFLGLSPLGTASVGATDPRKDEVAERCGRLVVDMLYRGLTPRDILTRKSFENAIAGVAASGGSTNAVLHLLALAREAGIPLTIDDFDEISRRTPLIASLKPGGRYVALDLDRAGGTPLLARRLIEAGLMHGDQLTPTGRTIGEEAAQAQETPGQDVVRTVENPIKPNGGLVILKGNLAPEGCVVKIAGHERLYHRGPARVFDREEDAMQAVIGRQIQPGDVVVIRYEGPRGGPGMREMLGVTSAIVGEGLGETVALLTDGRFSGATRGLMVGHIAPEAAVGGPLAALRDGDTVVIDIEKRSVSVELSDEELTARLAGWQPPAPRYTSGVFAKYAALVSSASEGAITRPPQPRSAAS</sequence>
<comment type="subunit">
    <text evidence="15">Homodimer.</text>
</comment>
<feature type="binding site" evidence="15">
    <location>
        <position position="447"/>
    </location>
    <ligand>
        <name>Mg(2+)</name>
        <dbReference type="ChEBI" id="CHEBI:18420"/>
    </ligand>
</feature>
<feature type="domain" description="Dihydroxy-acid/6-phosphogluconate dehydratase N-terminal" evidence="16">
    <location>
        <begin position="37"/>
        <end position="353"/>
    </location>
</feature>
<keyword evidence="6 15" id="KW-0460">Magnesium</keyword>
<dbReference type="UniPathway" id="UPA00047">
    <property type="reaction ID" value="UER00057"/>
</dbReference>
<dbReference type="UniPathway" id="UPA00049">
    <property type="reaction ID" value="UER00061"/>
</dbReference>
<dbReference type="InterPro" id="IPR056740">
    <property type="entry name" value="ILV_EDD_C"/>
</dbReference>
<feature type="domain" description="Dihydroxy-acid/6-phosphogluconate dehydratase C-terminal" evidence="17">
    <location>
        <begin position="365"/>
        <end position="554"/>
    </location>
</feature>
<dbReference type="GO" id="GO:0051537">
    <property type="term" value="F:2 iron, 2 sulfur cluster binding"/>
    <property type="evidence" value="ECO:0007669"/>
    <property type="project" value="UniProtKB-UniRule"/>
</dbReference>
<dbReference type="InterPro" id="IPR037237">
    <property type="entry name" value="IlvD/EDD_N"/>
</dbReference>
<feature type="binding site" description="via carbamate group" evidence="15">
    <location>
        <position position="127"/>
    </location>
    <ligand>
        <name>Mg(2+)</name>
        <dbReference type="ChEBI" id="CHEBI:18420"/>
    </ligand>
</feature>
<evidence type="ECO:0000256" key="11">
    <source>
        <dbReference type="ARBA" id="ARBA00029304"/>
    </source>
</evidence>
<evidence type="ECO:0000256" key="1">
    <source>
        <dbReference type="ARBA" id="ARBA00001946"/>
    </source>
</evidence>
<evidence type="ECO:0000256" key="2">
    <source>
        <dbReference type="ARBA" id="ARBA00006486"/>
    </source>
</evidence>
<dbReference type="SUPFAM" id="SSF143975">
    <property type="entry name" value="IlvD/EDD N-terminal domain-like"/>
    <property type="match status" value="1"/>
</dbReference>
<dbReference type="EC" id="4.2.1.9" evidence="14 15"/>
<dbReference type="NCBIfam" id="NF002068">
    <property type="entry name" value="PRK00911.1"/>
    <property type="match status" value="1"/>
</dbReference>
<comment type="catalytic activity">
    <reaction evidence="15">
        <text>(2R,3R)-2,3-dihydroxy-3-methylpentanoate = (S)-3-methyl-2-oxopentanoate + H2O</text>
        <dbReference type="Rhea" id="RHEA:27694"/>
        <dbReference type="ChEBI" id="CHEBI:15377"/>
        <dbReference type="ChEBI" id="CHEBI:35146"/>
        <dbReference type="ChEBI" id="CHEBI:49258"/>
        <dbReference type="EC" id="4.2.1.9"/>
    </reaction>
</comment>
<comment type="pathway">
    <text evidence="13 15">Amino-acid biosynthesis; L-isoleucine biosynthesis; L-isoleucine from 2-oxobutanoate: step 3/4.</text>
</comment>
<evidence type="ECO:0000256" key="5">
    <source>
        <dbReference type="ARBA" id="ARBA00022723"/>
    </source>
</evidence>
<evidence type="ECO:0000256" key="9">
    <source>
        <dbReference type="ARBA" id="ARBA00023239"/>
    </source>
</evidence>
<dbReference type="FunFam" id="3.50.30.80:FF:000001">
    <property type="entry name" value="Dihydroxy-acid dehydratase"/>
    <property type="match status" value="1"/>
</dbReference>
<evidence type="ECO:0000259" key="16">
    <source>
        <dbReference type="Pfam" id="PF00920"/>
    </source>
</evidence>
<dbReference type="SUPFAM" id="SSF52016">
    <property type="entry name" value="LeuD/IlvD-like"/>
    <property type="match status" value="1"/>
</dbReference>
<evidence type="ECO:0000256" key="14">
    <source>
        <dbReference type="ARBA" id="ARBA00029490"/>
    </source>
</evidence>
<dbReference type="InterPro" id="IPR042096">
    <property type="entry name" value="Dihydro-acid_dehy_C"/>
</dbReference>
<comment type="cofactor">
    <cofactor evidence="1 15">
        <name>Mg(2+)</name>
        <dbReference type="ChEBI" id="CHEBI:18420"/>
    </cofactor>
</comment>
<feature type="binding site" evidence="15">
    <location>
        <position position="84"/>
    </location>
    <ligand>
        <name>Mg(2+)</name>
        <dbReference type="ChEBI" id="CHEBI:18420"/>
    </ligand>
</feature>
<evidence type="ECO:0000256" key="12">
    <source>
        <dbReference type="ARBA" id="ARBA00029436"/>
    </source>
</evidence>
<proteinExistence type="inferred from homology"/>
<comment type="similarity">
    <text evidence="2 15">Belongs to the IlvD/Edd family.</text>
</comment>
<comment type="catalytic activity">
    <reaction evidence="11">
        <text>(2R)-2,3-dihydroxy-3-methylbutanoate = 3-methyl-2-oxobutanoate + H2O</text>
        <dbReference type="Rhea" id="RHEA:24809"/>
        <dbReference type="ChEBI" id="CHEBI:11851"/>
        <dbReference type="ChEBI" id="CHEBI:15377"/>
        <dbReference type="ChEBI" id="CHEBI:49072"/>
        <dbReference type="EC" id="4.2.1.9"/>
    </reaction>
    <physiologicalReaction direction="left-to-right" evidence="11">
        <dbReference type="Rhea" id="RHEA:24810"/>
    </physiologicalReaction>
</comment>
<dbReference type="GO" id="GO:0009097">
    <property type="term" value="P:isoleucine biosynthetic process"/>
    <property type="evidence" value="ECO:0007669"/>
    <property type="project" value="UniProtKB-UniRule"/>
</dbReference>
<dbReference type="InterPro" id="IPR050165">
    <property type="entry name" value="DHAD_IlvD/Edd"/>
</dbReference>
<feature type="modified residue" description="N6-carboxylysine" evidence="15">
    <location>
        <position position="127"/>
    </location>
</feature>
<evidence type="ECO:0000313" key="18">
    <source>
        <dbReference type="EMBL" id="BBH93291.1"/>
    </source>
</evidence>
<feature type="binding site" evidence="15">
    <location>
        <position position="126"/>
    </location>
    <ligand>
        <name>Mg(2+)</name>
        <dbReference type="ChEBI" id="CHEBI:18420"/>
    </ligand>
</feature>
<feature type="active site" description="Proton acceptor" evidence="15">
    <location>
        <position position="473"/>
    </location>
</feature>
<keyword evidence="5 15" id="KW-0479">Metal-binding</keyword>
<comment type="cofactor">
    <cofactor evidence="15">
        <name>[2Fe-2S] cluster</name>
        <dbReference type="ChEBI" id="CHEBI:190135"/>
    </cofactor>
    <text evidence="15">Binds 1 [2Fe-2S] cluster per subunit. This cluster acts as a Lewis acid cofactor.</text>
</comment>
<keyword evidence="4 15" id="KW-0001">2Fe-2S</keyword>
<evidence type="ECO:0000256" key="10">
    <source>
        <dbReference type="ARBA" id="ARBA00023304"/>
    </source>
</evidence>
<comment type="function">
    <text evidence="15">Functions in the biosynthesis of branched-chain amino acids. Catalyzes the dehydration of (2R,3R)-2,3-dihydroxy-3-methylpentanoate (2,3-dihydroxy-3-methylvalerate) into 2-oxo-3-methylpentanoate (2-oxo-3-methylvalerate) and of (2R)-2,3-dihydroxy-3-methylbutanoate (2,3-dihydroxyisovalerate) into 2-oxo-3-methylbutanoate (2-oxoisovalerate), the penultimate precursor to L-isoleucine and L-valine, respectively.</text>
</comment>
<evidence type="ECO:0000256" key="6">
    <source>
        <dbReference type="ARBA" id="ARBA00022842"/>
    </source>
</evidence>
<keyword evidence="9 15" id="KW-0456">Lyase</keyword>
<comment type="caution">
    <text evidence="15">Lacks conserved residue(s) required for the propagation of feature annotation.</text>
</comment>
<dbReference type="GO" id="GO:0004160">
    <property type="term" value="F:dihydroxy-acid dehydratase activity"/>
    <property type="evidence" value="ECO:0007669"/>
    <property type="project" value="UniProtKB-UniRule"/>
</dbReference>
<dbReference type="PANTHER" id="PTHR21000">
    <property type="entry name" value="DIHYDROXY-ACID DEHYDRATASE DAD"/>
    <property type="match status" value="1"/>
</dbReference>
<dbReference type="EMBL" id="AP019377">
    <property type="protein sequence ID" value="BBH93291.1"/>
    <property type="molecule type" value="Genomic_DNA"/>
</dbReference>
<dbReference type="InterPro" id="IPR020558">
    <property type="entry name" value="DiOHA_6PGluconate_deHydtase_CS"/>
</dbReference>
<dbReference type="Pfam" id="PF24877">
    <property type="entry name" value="ILV_EDD_C"/>
    <property type="match status" value="1"/>
</dbReference>
<dbReference type="GO" id="GO:0000287">
    <property type="term" value="F:magnesium ion binding"/>
    <property type="evidence" value="ECO:0007669"/>
    <property type="project" value="UniProtKB-UniRule"/>
</dbReference>
<evidence type="ECO:0000256" key="13">
    <source>
        <dbReference type="ARBA" id="ARBA00029437"/>
    </source>
</evidence>
<evidence type="ECO:0000256" key="8">
    <source>
        <dbReference type="ARBA" id="ARBA00023014"/>
    </source>
</evidence>
<comment type="pathway">
    <text evidence="12 15">Amino-acid biosynthesis; L-valine biosynthesis; L-valine from pyruvate: step 3/4.</text>
</comment>
<dbReference type="NCBIfam" id="TIGR00110">
    <property type="entry name" value="ilvD"/>
    <property type="match status" value="1"/>
</dbReference>
<dbReference type="InterPro" id="IPR004404">
    <property type="entry name" value="DihydroxyA_deHydtase"/>
</dbReference>